<dbReference type="SUPFAM" id="SSF48695">
    <property type="entry name" value="Multiheme cytochromes"/>
    <property type="match status" value="1"/>
</dbReference>
<dbReference type="eggNOG" id="COG2133">
    <property type="taxonomic scope" value="Bacteria"/>
</dbReference>
<dbReference type="OrthoDB" id="338827at2"/>
<organism evidence="2 3">
    <name type="scientific">Stigmatella aurantiaca (strain DW4/3-1)</name>
    <dbReference type="NCBI Taxonomy" id="378806"/>
    <lineage>
        <taxon>Bacteria</taxon>
        <taxon>Pseudomonadati</taxon>
        <taxon>Myxococcota</taxon>
        <taxon>Myxococcia</taxon>
        <taxon>Myxococcales</taxon>
        <taxon>Cystobacterineae</taxon>
        <taxon>Archangiaceae</taxon>
        <taxon>Stigmatella</taxon>
    </lineage>
</organism>
<evidence type="ECO:0000313" key="2">
    <source>
        <dbReference type="EMBL" id="ADO72117.1"/>
    </source>
</evidence>
<dbReference type="HOGENOM" id="CLU_035802_0_0_7"/>
<evidence type="ECO:0000313" key="3">
    <source>
        <dbReference type="Proteomes" id="UP000001351"/>
    </source>
</evidence>
<dbReference type="RefSeq" id="WP_013376186.1">
    <property type="nucleotide sequence ID" value="NC_014623.1"/>
</dbReference>
<dbReference type="EMBL" id="CP002271">
    <property type="protein sequence ID" value="ADO72117.1"/>
    <property type="molecule type" value="Genomic_DNA"/>
</dbReference>
<accession>E3FSK6</accession>
<feature type="signal peptide" evidence="1">
    <location>
        <begin position="1"/>
        <end position="30"/>
    </location>
</feature>
<evidence type="ECO:0000256" key="1">
    <source>
        <dbReference type="SAM" id="SignalP"/>
    </source>
</evidence>
<dbReference type="AlphaFoldDB" id="E3FSK6"/>
<gene>
    <name evidence="2" type="ordered locus">STAUR_4337</name>
</gene>
<dbReference type="KEGG" id="sur:STAUR_4337"/>
<dbReference type="STRING" id="378806.STAUR_4337"/>
<proteinExistence type="predicted"/>
<dbReference type="Proteomes" id="UP000001351">
    <property type="component" value="Chromosome"/>
</dbReference>
<name>E3FSK6_STIAD</name>
<feature type="chain" id="PRO_5003169717" evidence="1">
    <location>
        <begin position="31"/>
        <end position="352"/>
    </location>
</feature>
<keyword evidence="3" id="KW-1185">Reference proteome</keyword>
<sequence>MKTGIPSSYKPSRALCLTGLLAALPLTACSSDPAEEQPPEPPVEQNVPCAELRTGLEAGVPATLSETGLYQDIATRTLASGVREFTPRYPLWSDSAQKRRFIQLPDGCNIHTGDMDHWVFPVGARLWKEFVVDGKLLETRFIARHGPGAEDFILVAYAWRADGSDADYVRYGVVNAQGTQHSIPAAKDCKTCHSYLPEQVLGFSALQLDHDGAGVTLGQLAAEGRLTTPPAERLTVPGNATEAAALGYLHVNCGNCHNPQGIEFNDVFDLRLSVKDKTVQDTGAYRTAVNVSVEKFVTPGINLRIDPGHADQSCVHHRMTIRGTVEQMPPTASRVTDPEGVALIKAWIDGMK</sequence>
<keyword evidence="1" id="KW-0732">Signal</keyword>
<dbReference type="InterPro" id="IPR036280">
    <property type="entry name" value="Multihaem_cyt_sf"/>
</dbReference>
<protein>
    <submittedName>
        <fullName evidence="2">Conserved uncharacterized protein</fullName>
    </submittedName>
</protein>
<reference evidence="2 3" key="1">
    <citation type="journal article" date="2011" name="Mol. Biol. Evol.">
        <title>Comparative genomic analysis of fruiting body formation in Myxococcales.</title>
        <authorList>
            <person name="Huntley S."/>
            <person name="Hamann N."/>
            <person name="Wegener-Feldbrugge S."/>
            <person name="Treuner-Lange A."/>
            <person name="Kube M."/>
            <person name="Reinhardt R."/>
            <person name="Klages S."/>
            <person name="Muller R."/>
            <person name="Ronning C.M."/>
            <person name="Nierman W.C."/>
            <person name="Sogaard-Andersen L."/>
        </authorList>
    </citation>
    <scope>NUCLEOTIDE SEQUENCE [LARGE SCALE GENOMIC DNA]</scope>
    <source>
        <strain evidence="2 3">DW4/3-1</strain>
    </source>
</reference>